<name>A0AAD6UMK7_9AGAR</name>
<reference evidence="3" key="1">
    <citation type="submission" date="2023-03" db="EMBL/GenBank/DDBJ databases">
        <title>Massive genome expansion in bonnet fungi (Mycena s.s.) driven by repeated elements and novel gene families across ecological guilds.</title>
        <authorList>
            <consortium name="Lawrence Berkeley National Laboratory"/>
            <person name="Harder C.B."/>
            <person name="Miyauchi S."/>
            <person name="Viragh M."/>
            <person name="Kuo A."/>
            <person name="Thoen E."/>
            <person name="Andreopoulos B."/>
            <person name="Lu D."/>
            <person name="Skrede I."/>
            <person name="Drula E."/>
            <person name="Henrissat B."/>
            <person name="Morin E."/>
            <person name="Kohler A."/>
            <person name="Barry K."/>
            <person name="LaButti K."/>
            <person name="Morin E."/>
            <person name="Salamov A."/>
            <person name="Lipzen A."/>
            <person name="Mereny Z."/>
            <person name="Hegedus B."/>
            <person name="Baldrian P."/>
            <person name="Stursova M."/>
            <person name="Weitz H."/>
            <person name="Taylor A."/>
            <person name="Grigoriev I.V."/>
            <person name="Nagy L.G."/>
            <person name="Martin F."/>
            <person name="Kauserud H."/>
        </authorList>
    </citation>
    <scope>NUCLEOTIDE SEQUENCE</scope>
    <source>
        <strain evidence="3">9144</strain>
    </source>
</reference>
<proteinExistence type="predicted"/>
<feature type="compositionally biased region" description="Low complexity" evidence="1">
    <location>
        <begin position="113"/>
        <end position="126"/>
    </location>
</feature>
<evidence type="ECO:0000313" key="4">
    <source>
        <dbReference type="Proteomes" id="UP001219525"/>
    </source>
</evidence>
<gene>
    <name evidence="3" type="ORF">GGX14DRAFT_546793</name>
</gene>
<keyword evidence="2" id="KW-1133">Transmembrane helix</keyword>
<keyword evidence="2" id="KW-0472">Membrane</keyword>
<feature type="transmembrane region" description="Helical" evidence="2">
    <location>
        <begin position="183"/>
        <end position="204"/>
    </location>
</feature>
<dbReference type="EMBL" id="JARJCW010000142">
    <property type="protein sequence ID" value="KAJ7190819.1"/>
    <property type="molecule type" value="Genomic_DNA"/>
</dbReference>
<keyword evidence="4" id="KW-1185">Reference proteome</keyword>
<dbReference type="Proteomes" id="UP001219525">
    <property type="component" value="Unassembled WGS sequence"/>
</dbReference>
<feature type="compositionally biased region" description="Basic and acidic residues" evidence="1">
    <location>
        <begin position="88"/>
        <end position="97"/>
    </location>
</feature>
<sequence length="279" mass="29850">MADSYQYEQLPPPTDEPALPRHPPRLPTPDFHPEPLAYDELSLEAAPVAAPAPVPNPEHRFGPRPAPPPRALDAGTLVAPPTAGHTRARSDDSDRLGSESAIPRLFSGSVPGLSSNSPALSRSASPENGSRPHSRLIRTNSEDGLDNAAGFWRRFEARTGPDVEDSSWLEKSAVKSSRWSRTVWIVGLVLALVAAAAIGIGIFLSLRSNSHARPDTPGGAADITGSGGGQRDHRGHRLAHVVGPARQPHKHRPLSPLRRPRHHLPLNGAHACKRATPHA</sequence>
<evidence type="ECO:0000256" key="2">
    <source>
        <dbReference type="SAM" id="Phobius"/>
    </source>
</evidence>
<keyword evidence="2" id="KW-0812">Transmembrane</keyword>
<protein>
    <submittedName>
        <fullName evidence="3">Uncharacterized protein</fullName>
    </submittedName>
</protein>
<organism evidence="3 4">
    <name type="scientific">Mycena pura</name>
    <dbReference type="NCBI Taxonomy" id="153505"/>
    <lineage>
        <taxon>Eukaryota</taxon>
        <taxon>Fungi</taxon>
        <taxon>Dikarya</taxon>
        <taxon>Basidiomycota</taxon>
        <taxon>Agaricomycotina</taxon>
        <taxon>Agaricomycetes</taxon>
        <taxon>Agaricomycetidae</taxon>
        <taxon>Agaricales</taxon>
        <taxon>Marasmiineae</taxon>
        <taxon>Mycenaceae</taxon>
        <taxon>Mycena</taxon>
    </lineage>
</organism>
<evidence type="ECO:0000256" key="1">
    <source>
        <dbReference type="SAM" id="MobiDB-lite"/>
    </source>
</evidence>
<comment type="caution">
    <text evidence="3">The sequence shown here is derived from an EMBL/GenBank/DDBJ whole genome shotgun (WGS) entry which is preliminary data.</text>
</comment>
<feature type="region of interest" description="Disordered" evidence="1">
    <location>
        <begin position="1"/>
        <end position="142"/>
    </location>
</feature>
<dbReference type="AlphaFoldDB" id="A0AAD6UMK7"/>
<feature type="region of interest" description="Disordered" evidence="1">
    <location>
        <begin position="213"/>
        <end position="279"/>
    </location>
</feature>
<feature type="compositionally biased region" description="Basic residues" evidence="1">
    <location>
        <begin position="247"/>
        <end position="264"/>
    </location>
</feature>
<accession>A0AAD6UMK7</accession>
<evidence type="ECO:0000313" key="3">
    <source>
        <dbReference type="EMBL" id="KAJ7190819.1"/>
    </source>
</evidence>